<keyword evidence="3" id="KW-1185">Reference proteome</keyword>
<dbReference type="KEGG" id="eps:L0Y14_14430"/>
<evidence type="ECO:0000313" key="2">
    <source>
        <dbReference type="EMBL" id="USF87309.1"/>
    </source>
</evidence>
<keyword evidence="2" id="KW-0378">Hydrolase</keyword>
<reference evidence="2" key="1">
    <citation type="journal article" date="2022" name="Mol. Ecol. Resour.">
        <title>The complete and closed genome of the facultative generalist Candidatus Endoriftia persephone from deep-sea hydrothermal vents.</title>
        <authorList>
            <person name="de Oliveira A.L."/>
            <person name="Srivastava A."/>
            <person name="Espada-Hinojosa S."/>
            <person name="Bright M."/>
        </authorList>
    </citation>
    <scope>NUCLEOTIDE SEQUENCE</scope>
    <source>
        <strain evidence="2">Tica-EPR-9o50.N</strain>
    </source>
</reference>
<dbReference type="CDD" id="cd02883">
    <property type="entry name" value="NUDIX_Hydrolase"/>
    <property type="match status" value="1"/>
</dbReference>
<accession>A0A9J6ZX83</accession>
<dbReference type="AlphaFoldDB" id="A0A9J6ZX83"/>
<dbReference type="PROSITE" id="PS51462">
    <property type="entry name" value="NUDIX"/>
    <property type="match status" value="1"/>
</dbReference>
<evidence type="ECO:0000259" key="1">
    <source>
        <dbReference type="PROSITE" id="PS51462"/>
    </source>
</evidence>
<dbReference type="SUPFAM" id="SSF55811">
    <property type="entry name" value="Nudix"/>
    <property type="match status" value="1"/>
</dbReference>
<dbReference type="InterPro" id="IPR015797">
    <property type="entry name" value="NUDIX_hydrolase-like_dom_sf"/>
</dbReference>
<gene>
    <name evidence="2" type="ORF">L0Y14_14430</name>
</gene>
<dbReference type="Proteomes" id="UP001056649">
    <property type="component" value="Chromosome"/>
</dbReference>
<protein>
    <submittedName>
        <fullName evidence="2">NUDIX hydrolase</fullName>
    </submittedName>
</protein>
<dbReference type="RefSeq" id="WP_006474521.1">
    <property type="nucleotide sequence ID" value="NZ_CP090569.1"/>
</dbReference>
<name>A0A9J6ZX83_9GAMM</name>
<dbReference type="GO" id="GO:0016787">
    <property type="term" value="F:hydrolase activity"/>
    <property type="evidence" value="ECO:0007669"/>
    <property type="project" value="UniProtKB-KW"/>
</dbReference>
<dbReference type="InterPro" id="IPR000086">
    <property type="entry name" value="NUDIX_hydrolase_dom"/>
</dbReference>
<evidence type="ECO:0000313" key="3">
    <source>
        <dbReference type="Proteomes" id="UP001056649"/>
    </source>
</evidence>
<dbReference type="Gene3D" id="3.90.79.10">
    <property type="entry name" value="Nucleoside Triphosphate Pyrophosphohydrolase"/>
    <property type="match status" value="1"/>
</dbReference>
<dbReference type="Pfam" id="PF00293">
    <property type="entry name" value="NUDIX"/>
    <property type="match status" value="1"/>
</dbReference>
<proteinExistence type="predicted"/>
<feature type="domain" description="Nudix hydrolase" evidence="1">
    <location>
        <begin position="173"/>
        <end position="318"/>
    </location>
</feature>
<sequence>MPWLSTDKESCRLFCEPLSGEASRQEARLHLDAQQLLDFYHREPPISAQIAGTKYRLPMSLALSGEALQQPAVEIEAASDPIGYDIERFQAPLLRQLSGEKRTELHNGQVTRLARLDTSSSQPRLSLSRGNYFDGLTSNFAMDYRPEGEKQTLREALSAESGRLGGFSDSGLLNHLGLVGLIESADGQLLVPQRSGRVANRRHSLSSSVSGALDWDDLRHSSDGWHGILAGLRREVREELGITPERIRCLGLTREFLRGGKPELYFYLRSELKFAQILSATRQAEDRREHLRLLPFELASPDTPTKSDEFERRLQRLLEQLGQQANLTLIAGLLLLHRALKCTDSSP</sequence>
<organism evidence="2 3">
    <name type="scientific">Candidatus Endoriftia persephonae</name>
    <dbReference type="NCBI Taxonomy" id="393765"/>
    <lineage>
        <taxon>Bacteria</taxon>
        <taxon>Pseudomonadati</taxon>
        <taxon>Pseudomonadota</taxon>
        <taxon>Gammaproteobacteria</taxon>
        <taxon>Chromatiales</taxon>
        <taxon>Sedimenticolaceae</taxon>
        <taxon>Candidatus Endoriftia</taxon>
    </lineage>
</organism>
<dbReference type="EMBL" id="CP090569">
    <property type="protein sequence ID" value="USF87309.1"/>
    <property type="molecule type" value="Genomic_DNA"/>
</dbReference>